<dbReference type="EMBL" id="SWLB01000005">
    <property type="protein sequence ID" value="KAF3338500.1"/>
    <property type="molecule type" value="Genomic_DNA"/>
</dbReference>
<evidence type="ECO:0000313" key="4">
    <source>
        <dbReference type="Proteomes" id="UP000623129"/>
    </source>
</evidence>
<dbReference type="AlphaFoldDB" id="A0A833R553"/>
<keyword evidence="4" id="KW-1185">Reference proteome</keyword>
<keyword evidence="2" id="KW-0472">Membrane</keyword>
<evidence type="ECO:0000256" key="1">
    <source>
        <dbReference type="SAM" id="MobiDB-lite"/>
    </source>
</evidence>
<evidence type="ECO:0000313" key="3">
    <source>
        <dbReference type="EMBL" id="KAF3338500.1"/>
    </source>
</evidence>
<proteinExistence type="predicted"/>
<feature type="region of interest" description="Disordered" evidence="1">
    <location>
        <begin position="232"/>
        <end position="263"/>
    </location>
</feature>
<feature type="compositionally biased region" description="Acidic residues" evidence="1">
    <location>
        <begin position="238"/>
        <end position="260"/>
    </location>
</feature>
<gene>
    <name evidence="3" type="ORF">FCM35_KLT17337</name>
</gene>
<keyword evidence="2" id="KW-1133">Transmembrane helix</keyword>
<name>A0A833R553_9POAL</name>
<dbReference type="PANTHER" id="PTHR31170">
    <property type="entry name" value="BNAC04G53230D PROTEIN"/>
    <property type="match status" value="1"/>
</dbReference>
<dbReference type="Pfam" id="PF03140">
    <property type="entry name" value="DUF247"/>
    <property type="match status" value="1"/>
</dbReference>
<dbReference type="OrthoDB" id="672127at2759"/>
<comment type="caution">
    <text evidence="3">The sequence shown here is derived from an EMBL/GenBank/DDBJ whole genome shotgun (WGS) entry which is preliminary data.</text>
</comment>
<protein>
    <submittedName>
        <fullName evidence="3">Uncharacterized protein</fullName>
    </submittedName>
</protein>
<accession>A0A833R553</accession>
<dbReference type="InterPro" id="IPR004158">
    <property type="entry name" value="DUF247_pln"/>
</dbReference>
<evidence type="ECO:0000256" key="2">
    <source>
        <dbReference type="SAM" id="Phobius"/>
    </source>
</evidence>
<sequence length="454" mass="53473">MPETFEIATVFNEKLQELVDCTNQKLADDLGDYRRKPIFKVPEEYIKIDERAYKPVCLSIGPYHYPMGEGKEYILKDVIQSFGHPLGDYYNKLITHERVFRDCYENIRPEISHKFLEILLFDSVFLLWGIDFFVNEVGDEFSIEEYKGPELCFGHYRDIFLVENQIPFDVLTKVYATAHREKQEQPFSLQLGKRLVKYFKIRMKIPMVAPESDTNPVHLLHLVHSSLVPVKERNNGSEDAEADAEAEMEAEEEAEEEEEVEQNKLSSRWRRAVEYHQSGVQFKILTSRPHTLLDVKFEDGVLWIPKFSVDEHTQDFFKNLVIFELLIRAKKVRKYVTAYIIFMSQLLSKPEDVTLLSQNKIIDHHLACDDHVSQLFQTLAKDLPIMEGSYYEKSFRMELEKHYSNRWNKWIAWLKQKHFDNPWLILALLAAIVLLVCTILQTFFSVFCYAKPQH</sequence>
<feature type="transmembrane region" description="Helical" evidence="2">
    <location>
        <begin position="423"/>
        <end position="450"/>
    </location>
</feature>
<organism evidence="3 4">
    <name type="scientific">Carex littledalei</name>
    <dbReference type="NCBI Taxonomy" id="544730"/>
    <lineage>
        <taxon>Eukaryota</taxon>
        <taxon>Viridiplantae</taxon>
        <taxon>Streptophyta</taxon>
        <taxon>Embryophyta</taxon>
        <taxon>Tracheophyta</taxon>
        <taxon>Spermatophyta</taxon>
        <taxon>Magnoliopsida</taxon>
        <taxon>Liliopsida</taxon>
        <taxon>Poales</taxon>
        <taxon>Cyperaceae</taxon>
        <taxon>Cyperoideae</taxon>
        <taxon>Cariceae</taxon>
        <taxon>Carex</taxon>
        <taxon>Carex subgen. Euthyceras</taxon>
    </lineage>
</organism>
<dbReference type="Proteomes" id="UP000623129">
    <property type="component" value="Unassembled WGS sequence"/>
</dbReference>
<keyword evidence="2" id="KW-0812">Transmembrane</keyword>
<dbReference type="PANTHER" id="PTHR31170:SF18">
    <property type="entry name" value="(WILD MALAYSIAN BANANA) HYPOTHETICAL PROTEIN"/>
    <property type="match status" value="1"/>
</dbReference>
<reference evidence="3" key="1">
    <citation type="submission" date="2020-01" db="EMBL/GenBank/DDBJ databases">
        <title>Genome sequence of Kobresia littledalei, the first chromosome-level genome in the family Cyperaceae.</title>
        <authorList>
            <person name="Qu G."/>
        </authorList>
    </citation>
    <scope>NUCLEOTIDE SEQUENCE</scope>
    <source>
        <strain evidence="3">C.B.Clarke</strain>
        <tissue evidence="3">Leaf</tissue>
    </source>
</reference>